<keyword evidence="7 9" id="KW-1133">Transmembrane helix</keyword>
<proteinExistence type="predicted"/>
<feature type="transmembrane region" description="Helical" evidence="9">
    <location>
        <begin position="9"/>
        <end position="29"/>
    </location>
</feature>
<evidence type="ECO:0000256" key="7">
    <source>
        <dbReference type="ARBA" id="ARBA00022989"/>
    </source>
</evidence>
<feature type="transmembrane region" description="Helical" evidence="9">
    <location>
        <begin position="204"/>
        <end position="223"/>
    </location>
</feature>
<keyword evidence="8 9" id="KW-0472">Membrane</keyword>
<evidence type="ECO:0000256" key="9">
    <source>
        <dbReference type="SAM" id="Phobius"/>
    </source>
</evidence>
<dbReference type="EMBL" id="WRXO01000001">
    <property type="protein sequence ID" value="MVT39535.1"/>
    <property type="molecule type" value="Genomic_DNA"/>
</dbReference>
<dbReference type="Proteomes" id="UP000468388">
    <property type="component" value="Unassembled WGS sequence"/>
</dbReference>
<feature type="transmembrane region" description="Helical" evidence="9">
    <location>
        <begin position="171"/>
        <end position="198"/>
    </location>
</feature>
<keyword evidence="6" id="KW-0256">Endoplasmic reticulum</keyword>
<evidence type="ECO:0008006" key="12">
    <source>
        <dbReference type="Google" id="ProtNLM"/>
    </source>
</evidence>
<dbReference type="InterPro" id="IPR005599">
    <property type="entry name" value="GPI_mannosylTrfase"/>
</dbReference>
<feature type="transmembrane region" description="Helical" evidence="9">
    <location>
        <begin position="312"/>
        <end position="331"/>
    </location>
</feature>
<keyword evidence="3" id="KW-0328">Glycosyltransferase</keyword>
<feature type="transmembrane region" description="Helical" evidence="9">
    <location>
        <begin position="86"/>
        <end position="107"/>
    </location>
</feature>
<evidence type="ECO:0000256" key="5">
    <source>
        <dbReference type="ARBA" id="ARBA00022692"/>
    </source>
</evidence>
<sequence length="492" mass="57341">MNTVQRRTLYFIIAAIIYYITAFNATGYYNPDEHFQIFEFAALKIPGNGIERMPWEHLEMMRSSFQPWIAYCLIVVCRSFHVSDPYLITLILRVFTATLSLTAIALFFNRYKSVFKGKWADVFLLLFLFLWFLPYINVRFNSESWSGIFILLGVSLIPPDREMKHLNIVGCGLLCGISFLCRFQCGIIVLSLSIWLVLNKIKPGYIFIFYLPFLLIIAGGTFLDKLYYNQWTFAPWNYVRANIINDVASQFGTTFWLLYVKDIVYASVIPVGIFVIIFYILYAAVYPGAMFLWITLPFVLIHLLIPHKELRFIFPILNLLPFIIVRGMEAVERIYRSFIHHYRKPLITVGSALLMLNLTALIVMTYTPPSGGRIGITQFVYDNYRNKNIRLFHLGMEEENPYEPFSFLSQSFYYNPHIKSIILNDSSVTSLNGNVPDSLTFIVLRGQTGRRFIDNKNVRLIRRGYPLIAEKIVGWYSNEMNMGEYFLYEKKD</sequence>
<reference evidence="10 11" key="1">
    <citation type="submission" date="2019-12" db="EMBL/GenBank/DDBJ databases">
        <title>The draft genomic sequence of strain Chitinophaga oryziterrae JCM 16595.</title>
        <authorList>
            <person name="Zhang X."/>
        </authorList>
    </citation>
    <scope>NUCLEOTIDE SEQUENCE [LARGE SCALE GENOMIC DNA]</scope>
    <source>
        <strain evidence="10 11">JCM 16595</strain>
    </source>
</reference>
<feature type="transmembrane region" description="Helical" evidence="9">
    <location>
        <begin position="119"/>
        <end position="136"/>
    </location>
</feature>
<keyword evidence="5 9" id="KW-0812">Transmembrane</keyword>
<protein>
    <recommendedName>
        <fullName evidence="12">Mannosyltransferase</fullName>
    </recommendedName>
</protein>
<evidence type="ECO:0000256" key="2">
    <source>
        <dbReference type="ARBA" id="ARBA00004586"/>
    </source>
</evidence>
<gene>
    <name evidence="10" type="ORF">GO495_02960</name>
</gene>
<dbReference type="GO" id="GO:0000030">
    <property type="term" value="F:mannosyltransferase activity"/>
    <property type="evidence" value="ECO:0007669"/>
    <property type="project" value="TreeGrafter"/>
</dbReference>
<evidence type="ECO:0000256" key="3">
    <source>
        <dbReference type="ARBA" id="ARBA00022676"/>
    </source>
</evidence>
<dbReference type="PANTHER" id="PTHR22760">
    <property type="entry name" value="GLYCOSYLTRANSFERASE"/>
    <property type="match status" value="1"/>
</dbReference>
<evidence type="ECO:0000256" key="1">
    <source>
        <dbReference type="ARBA" id="ARBA00004127"/>
    </source>
</evidence>
<comment type="subcellular location">
    <subcellularLocation>
        <location evidence="1">Endomembrane system</location>
        <topology evidence="1">Multi-pass membrane protein</topology>
    </subcellularLocation>
    <subcellularLocation>
        <location evidence="2">Endoplasmic reticulum membrane</location>
    </subcellularLocation>
</comment>
<evidence type="ECO:0000256" key="8">
    <source>
        <dbReference type="ARBA" id="ARBA00023136"/>
    </source>
</evidence>
<dbReference type="Pfam" id="PF03901">
    <property type="entry name" value="Glyco_transf_22"/>
    <property type="match status" value="1"/>
</dbReference>
<dbReference type="OrthoDB" id="620676at2"/>
<evidence type="ECO:0000256" key="4">
    <source>
        <dbReference type="ARBA" id="ARBA00022679"/>
    </source>
</evidence>
<name>A0A6N8J2S2_9BACT</name>
<evidence type="ECO:0000313" key="11">
    <source>
        <dbReference type="Proteomes" id="UP000468388"/>
    </source>
</evidence>
<accession>A0A6N8J2S2</accession>
<keyword evidence="4" id="KW-0808">Transferase</keyword>
<feature type="transmembrane region" description="Helical" evidence="9">
    <location>
        <begin position="346"/>
        <end position="366"/>
    </location>
</feature>
<keyword evidence="11" id="KW-1185">Reference proteome</keyword>
<comment type="caution">
    <text evidence="10">The sequence shown here is derived from an EMBL/GenBank/DDBJ whole genome shotgun (WGS) entry which is preliminary data.</text>
</comment>
<evidence type="ECO:0000313" key="10">
    <source>
        <dbReference type="EMBL" id="MVT39535.1"/>
    </source>
</evidence>
<dbReference type="GO" id="GO:0012505">
    <property type="term" value="C:endomembrane system"/>
    <property type="evidence" value="ECO:0007669"/>
    <property type="project" value="UniProtKB-SubCell"/>
</dbReference>
<dbReference type="AlphaFoldDB" id="A0A6N8J2S2"/>
<organism evidence="10 11">
    <name type="scientific">Chitinophaga oryziterrae</name>
    <dbReference type="NCBI Taxonomy" id="1031224"/>
    <lineage>
        <taxon>Bacteria</taxon>
        <taxon>Pseudomonadati</taxon>
        <taxon>Bacteroidota</taxon>
        <taxon>Chitinophagia</taxon>
        <taxon>Chitinophagales</taxon>
        <taxon>Chitinophagaceae</taxon>
        <taxon>Chitinophaga</taxon>
    </lineage>
</organism>
<evidence type="ECO:0000256" key="6">
    <source>
        <dbReference type="ARBA" id="ARBA00022824"/>
    </source>
</evidence>
<dbReference type="RefSeq" id="WP_157298202.1">
    <property type="nucleotide sequence ID" value="NZ_BAAAZB010000005.1"/>
</dbReference>